<dbReference type="PANTHER" id="PTHR47331:SF1">
    <property type="entry name" value="GAG-LIKE PROTEIN"/>
    <property type="match status" value="1"/>
</dbReference>
<accession>A0A0J7KDV2</accession>
<dbReference type="InterPro" id="IPR043502">
    <property type="entry name" value="DNA/RNA_pol_sf"/>
</dbReference>
<evidence type="ECO:0000313" key="2">
    <source>
        <dbReference type="Proteomes" id="UP000036403"/>
    </source>
</evidence>
<organism evidence="1 2">
    <name type="scientific">Lasius niger</name>
    <name type="common">Black garden ant</name>
    <dbReference type="NCBI Taxonomy" id="67767"/>
    <lineage>
        <taxon>Eukaryota</taxon>
        <taxon>Metazoa</taxon>
        <taxon>Ecdysozoa</taxon>
        <taxon>Arthropoda</taxon>
        <taxon>Hexapoda</taxon>
        <taxon>Insecta</taxon>
        <taxon>Pterygota</taxon>
        <taxon>Neoptera</taxon>
        <taxon>Endopterygota</taxon>
        <taxon>Hymenoptera</taxon>
        <taxon>Apocrita</taxon>
        <taxon>Aculeata</taxon>
        <taxon>Formicoidea</taxon>
        <taxon>Formicidae</taxon>
        <taxon>Formicinae</taxon>
        <taxon>Lasius</taxon>
        <taxon>Lasius</taxon>
    </lineage>
</organism>
<proteinExistence type="predicted"/>
<gene>
    <name evidence="1" type="ORF">RF55_12152</name>
</gene>
<evidence type="ECO:0008006" key="3">
    <source>
        <dbReference type="Google" id="ProtNLM"/>
    </source>
</evidence>
<feature type="non-terminal residue" evidence="1">
    <location>
        <position position="1"/>
    </location>
</feature>
<evidence type="ECO:0000313" key="1">
    <source>
        <dbReference type="EMBL" id="KMQ88376.1"/>
    </source>
</evidence>
<dbReference type="OrthoDB" id="7553157at2759"/>
<name>A0A0J7KDV2_LASNI</name>
<comment type="caution">
    <text evidence="1">The sequence shown here is derived from an EMBL/GenBank/DDBJ whole genome shotgun (WGS) entry which is preliminary data.</text>
</comment>
<sequence>IASRSLNRLEHRLSKDVKLSEAYQRFLLEYELMGHMAPVTDARNSDSAVYYLPHHPVLREASTTSPLRVVFNASCVTNSGTSLNDQLLTGHKLQSDLPAILLRWRAHRLVFIADIAKMFRQILVYPADSEFQRILWRPAADKPITPYRLLNVTYGTACAPLAMRVLKQLCHDEGVAFSLAVSVLEDSTYVDDVLFGAHNVSAILEIRNQLNSLLKLGGFYLRKWASNYEELLKDITTSDLLDISCISFQEENSIKALGLSWNPIPDCFSFQYQLDELEEPTKRSVLSIVSRIFDPLGLISPVVISAKIFLQELWIRGLEWDAPLPTDLRDSWNTYFNSLTHLRGISIPRWTNQCPDVLGVELHEFADASSRAYAAVVYLRVLTAIDQINVSFLVGKTKVPPIKTVSIPRLEFCAAVLLARLIHFVQNALNFSFVPTYCWSDSMITLSWLKRHPSYWKPFVANRVTDIQTKLSHAKWGYVSSKQNPADCASRGIDAVTLKDHPL</sequence>
<keyword evidence="2" id="KW-1185">Reference proteome</keyword>
<dbReference type="Proteomes" id="UP000036403">
    <property type="component" value="Unassembled WGS sequence"/>
</dbReference>
<dbReference type="PaxDb" id="67767-A0A0J7KDV2"/>
<dbReference type="InterPro" id="IPR008042">
    <property type="entry name" value="Retrotrans_Pao"/>
</dbReference>
<dbReference type="Pfam" id="PF05380">
    <property type="entry name" value="Peptidase_A17"/>
    <property type="match status" value="1"/>
</dbReference>
<dbReference type="SUPFAM" id="SSF56672">
    <property type="entry name" value="DNA/RNA polymerases"/>
    <property type="match status" value="1"/>
</dbReference>
<dbReference type="PANTHER" id="PTHR47331">
    <property type="entry name" value="PHD-TYPE DOMAIN-CONTAINING PROTEIN"/>
    <property type="match status" value="1"/>
</dbReference>
<protein>
    <recommendedName>
        <fullName evidence="3">Gag-pol polyprotein</fullName>
    </recommendedName>
</protein>
<dbReference type="EMBL" id="LBMM01009123">
    <property type="protein sequence ID" value="KMQ88376.1"/>
    <property type="molecule type" value="Genomic_DNA"/>
</dbReference>
<reference evidence="1 2" key="1">
    <citation type="submission" date="2015-04" db="EMBL/GenBank/DDBJ databases">
        <title>Lasius niger genome sequencing.</title>
        <authorList>
            <person name="Konorov E.A."/>
            <person name="Nikitin M.A."/>
            <person name="Kirill M.V."/>
            <person name="Chang P."/>
        </authorList>
    </citation>
    <scope>NUCLEOTIDE SEQUENCE [LARGE SCALE GENOMIC DNA]</scope>
    <source>
        <tissue evidence="1">Whole</tissue>
    </source>
</reference>
<dbReference type="AlphaFoldDB" id="A0A0J7KDV2"/>
<dbReference type="STRING" id="67767.A0A0J7KDV2"/>
<dbReference type="GO" id="GO:0071897">
    <property type="term" value="P:DNA biosynthetic process"/>
    <property type="evidence" value="ECO:0007669"/>
    <property type="project" value="UniProtKB-ARBA"/>
</dbReference>